<sequence>MSRQKQALAEELLTTRRELERVQTALERVSKEKESLTNEKGELVVQVTACERENRQQSEMISAYAADKDGLESALYEAQQTVRELEVKRAQLEGENQELIVKKENLQWDVGGTVACESALRSAGTLLSRVRAPPSAPRPDGGP</sequence>
<keyword evidence="1" id="KW-0175">Coiled coil</keyword>
<proteinExistence type="predicted"/>
<accession>A0AAV4CGE7</accession>
<evidence type="ECO:0000313" key="3">
    <source>
        <dbReference type="Proteomes" id="UP000735302"/>
    </source>
</evidence>
<evidence type="ECO:0000313" key="2">
    <source>
        <dbReference type="EMBL" id="GFO31819.1"/>
    </source>
</evidence>
<organism evidence="2 3">
    <name type="scientific">Plakobranchus ocellatus</name>
    <dbReference type="NCBI Taxonomy" id="259542"/>
    <lineage>
        <taxon>Eukaryota</taxon>
        <taxon>Metazoa</taxon>
        <taxon>Spiralia</taxon>
        <taxon>Lophotrochozoa</taxon>
        <taxon>Mollusca</taxon>
        <taxon>Gastropoda</taxon>
        <taxon>Heterobranchia</taxon>
        <taxon>Euthyneura</taxon>
        <taxon>Panpulmonata</taxon>
        <taxon>Sacoglossa</taxon>
        <taxon>Placobranchoidea</taxon>
        <taxon>Plakobranchidae</taxon>
        <taxon>Plakobranchus</taxon>
    </lineage>
</organism>
<feature type="coiled-coil region" evidence="1">
    <location>
        <begin position="5"/>
        <end position="109"/>
    </location>
</feature>
<gene>
    <name evidence="2" type="ORF">PoB_005832400</name>
</gene>
<dbReference type="AlphaFoldDB" id="A0AAV4CGE7"/>
<reference evidence="2 3" key="1">
    <citation type="journal article" date="2021" name="Elife">
        <title>Chloroplast acquisition without the gene transfer in kleptoplastic sea slugs, Plakobranchus ocellatus.</title>
        <authorList>
            <person name="Maeda T."/>
            <person name="Takahashi S."/>
            <person name="Yoshida T."/>
            <person name="Shimamura S."/>
            <person name="Takaki Y."/>
            <person name="Nagai Y."/>
            <person name="Toyoda A."/>
            <person name="Suzuki Y."/>
            <person name="Arimoto A."/>
            <person name="Ishii H."/>
            <person name="Satoh N."/>
            <person name="Nishiyama T."/>
            <person name="Hasebe M."/>
            <person name="Maruyama T."/>
            <person name="Minagawa J."/>
            <person name="Obokata J."/>
            <person name="Shigenobu S."/>
        </authorList>
    </citation>
    <scope>NUCLEOTIDE SEQUENCE [LARGE SCALE GENOMIC DNA]</scope>
</reference>
<dbReference type="Proteomes" id="UP000735302">
    <property type="component" value="Unassembled WGS sequence"/>
</dbReference>
<keyword evidence="3" id="KW-1185">Reference proteome</keyword>
<dbReference type="EMBL" id="BLXT01006447">
    <property type="protein sequence ID" value="GFO31819.1"/>
    <property type="molecule type" value="Genomic_DNA"/>
</dbReference>
<comment type="caution">
    <text evidence="2">The sequence shown here is derived from an EMBL/GenBank/DDBJ whole genome shotgun (WGS) entry which is preliminary data.</text>
</comment>
<name>A0AAV4CGE7_9GAST</name>
<evidence type="ECO:0000256" key="1">
    <source>
        <dbReference type="SAM" id="Coils"/>
    </source>
</evidence>
<protein>
    <submittedName>
        <fullName evidence="2">Rootletin</fullName>
    </submittedName>
</protein>